<evidence type="ECO:0000313" key="2">
    <source>
        <dbReference type="Proteomes" id="UP001290861"/>
    </source>
</evidence>
<dbReference type="InterPro" id="IPR013783">
    <property type="entry name" value="Ig-like_fold"/>
</dbReference>
<keyword evidence="2" id="KW-1185">Reference proteome</keyword>
<reference evidence="1 2" key="1">
    <citation type="journal article" date="2024" name="Appl. Environ. Microbiol.">
        <title>Pontiella agarivorans sp. nov., a novel marine anaerobic bacterium capable of degrading macroalgal polysaccharides and fixing nitrogen.</title>
        <authorList>
            <person name="Liu N."/>
            <person name="Kivenson V."/>
            <person name="Peng X."/>
            <person name="Cui Z."/>
            <person name="Lankiewicz T.S."/>
            <person name="Gosselin K.M."/>
            <person name="English C.J."/>
            <person name="Blair E.M."/>
            <person name="O'Malley M.A."/>
            <person name="Valentine D.L."/>
        </authorList>
    </citation>
    <scope>NUCLEOTIDE SEQUENCE [LARGE SCALE GENOMIC DNA]</scope>
    <source>
        <strain evidence="1 2">NLcol2</strain>
    </source>
</reference>
<comment type="caution">
    <text evidence="1">The sequence shown here is derived from an EMBL/GenBank/DDBJ whole genome shotgun (WGS) entry which is preliminary data.</text>
</comment>
<sequence>MRKYVLTACAAGITALSYGQILFDRSAGSYTAGDLNGQNNWTVLQQFDTNAVPQLGTDAFTVDNSSWLINDSVSDTAFLVTTNGSYIYLDEISAGNELYSEWSGEMDFSFSIPQGTYAGNGTMPNANFFTIGLTSSTTNGLSQGDQNDAVLFLRYRANNRLDMQLCSEQDADLRIFQTPSDGDTWVEPAGQEILGMNPQAGDCQSDELHLSWTIRKTTDGNYLAWGSVSNKNTGAWVDDVRTNGLGGRVVSTEGKNKSSAVYNSTDPVLAMGRHVDAYSSNYAVYGNGLLDMDIENLTVIKSIVSPELTAPTNLVVLPYDAQATLIWDAVTEASSYDVFRSTVSGSYGVAFTNLTGTNLVDSGLINNTEYFYAVQAVYDGFGNSTNSLEVAATPTEIFGGTILDTSFTSAEGYSDGDLAGQQGWVAAANSDPNAFNIVNAASTGEASTIGNGFMDTNYIGNAVYLDKLMDNNADDTLEGSIEFKVQSYLAEGQTVATLLNADIFSFGLTSAEDEAHVAWDSKKALMLVRLAADGNVAVLFTTETADNSTKLAELQREDLSWDPEDEEADGVTSDDLMTETITLDWSIRKTRESGVYQAKATLSSLTATNTSLAYYVSSGKQNMYDSSTSKFTMSHYRNAWKTNGTLTNKADVVLESLSVVQTNYPPEVTAPIDVATVGGDRSVTVSWPATLEATSYDILFAESAGGDQVELATITDIIYLDSPRFNGVTNWYTIRANFDAGSAESDEVAGAPFASVTVLEFDGVNLDMGSADVNFSLTDGLTTNGSLVYIDNTVTPLISSSEYNGPTFYAYTLLDSLAADITDGRGSIGYRFDNANGGNGVTTDNFEYRQNGGAPRADLLWYVESTDWAEPTASVDAIANAVDVRIANKLLSSGTFQIAVRNGSTWYVSEDTAGNGTGGEWNTTGTLHIPNIAEANFGELPVIIGSEMGQPSSFDTGANLGFTDINAIGWYSDEQLRVKPVQLTINVSGSVPSIDYWAENNNIENLNEDTDGDKVSNLKEYAFLGDPNDPNDAGTLPELTAAEYMGTNGFIFVNVELRDPAPGIEYSLETTGDLVNQGFAPDAEIVKIGEDNIDYYTKAVTNFVPATAAAKFIDLKISEQ</sequence>
<protein>
    <recommendedName>
        <fullName evidence="3">Fibronectin type-III domain-containing protein</fullName>
    </recommendedName>
</protein>
<dbReference type="Gene3D" id="2.60.40.10">
    <property type="entry name" value="Immunoglobulins"/>
    <property type="match status" value="2"/>
</dbReference>
<gene>
    <name evidence="1" type="ORF">P9H32_02505</name>
</gene>
<dbReference type="EMBL" id="JARVCO010000002">
    <property type="protein sequence ID" value="MDZ8117482.1"/>
    <property type="molecule type" value="Genomic_DNA"/>
</dbReference>
<dbReference type="SUPFAM" id="SSF49265">
    <property type="entry name" value="Fibronectin type III"/>
    <property type="match status" value="1"/>
</dbReference>
<organism evidence="1 2">
    <name type="scientific">Pontiella agarivorans</name>
    <dbReference type="NCBI Taxonomy" id="3038953"/>
    <lineage>
        <taxon>Bacteria</taxon>
        <taxon>Pseudomonadati</taxon>
        <taxon>Kiritimatiellota</taxon>
        <taxon>Kiritimatiellia</taxon>
        <taxon>Kiritimatiellales</taxon>
        <taxon>Pontiellaceae</taxon>
        <taxon>Pontiella</taxon>
    </lineage>
</organism>
<accession>A0ABU5MTK6</accession>
<dbReference type="RefSeq" id="WP_322607283.1">
    <property type="nucleotide sequence ID" value="NZ_JARVCO010000002.1"/>
</dbReference>
<evidence type="ECO:0000313" key="1">
    <source>
        <dbReference type="EMBL" id="MDZ8117482.1"/>
    </source>
</evidence>
<proteinExistence type="predicted"/>
<dbReference type="Proteomes" id="UP001290861">
    <property type="component" value="Unassembled WGS sequence"/>
</dbReference>
<evidence type="ECO:0008006" key="3">
    <source>
        <dbReference type="Google" id="ProtNLM"/>
    </source>
</evidence>
<name>A0ABU5MTK6_9BACT</name>
<dbReference type="InterPro" id="IPR036116">
    <property type="entry name" value="FN3_sf"/>
</dbReference>